<proteinExistence type="predicted"/>
<name>G2KS34_MICAA</name>
<keyword evidence="2" id="KW-1185">Reference proteome</keyword>
<dbReference type="STRING" id="856793.MICA_2239"/>
<accession>G2KS34</accession>
<dbReference type="AlphaFoldDB" id="G2KS34"/>
<dbReference type="OrthoDB" id="9817773at2"/>
<dbReference type="KEGG" id="mai:MICA_2239"/>
<evidence type="ECO:0000313" key="1">
    <source>
        <dbReference type="EMBL" id="AEP10542.1"/>
    </source>
</evidence>
<evidence type="ECO:0000313" key="2">
    <source>
        <dbReference type="Proteomes" id="UP000009286"/>
    </source>
</evidence>
<protein>
    <submittedName>
        <fullName evidence="1">Uncharacterized protein</fullName>
    </submittedName>
</protein>
<organism evidence="1 2">
    <name type="scientific">Micavibrio aeruginosavorus (strain ARL-13)</name>
    <dbReference type="NCBI Taxonomy" id="856793"/>
    <lineage>
        <taxon>Bacteria</taxon>
        <taxon>Pseudomonadati</taxon>
        <taxon>Bdellovibrionota</taxon>
        <taxon>Bdellovibrionia</taxon>
        <taxon>Bdellovibrionales</taxon>
        <taxon>Pseudobdellovibrionaceae</taxon>
        <taxon>Micavibrio</taxon>
    </lineage>
</organism>
<dbReference type="RefSeq" id="WP_014103765.1">
    <property type="nucleotide sequence ID" value="NC_016026.1"/>
</dbReference>
<dbReference type="HOGENOM" id="CLU_787111_0_0_5"/>
<dbReference type="Proteomes" id="UP000009286">
    <property type="component" value="Chromosome"/>
</dbReference>
<dbReference type="EMBL" id="CP002382">
    <property type="protein sequence ID" value="AEP10542.1"/>
    <property type="molecule type" value="Genomic_DNA"/>
</dbReference>
<gene>
    <name evidence="1" type="ordered locus">MICA_2239</name>
</gene>
<reference evidence="1 2" key="1">
    <citation type="journal article" date="2011" name="BMC Genomics">
        <title>Genomic insights into an obligate epibiotic bacterial predator: Micavibrio aeruginosavorus ARL-13.</title>
        <authorList>
            <person name="Wang Z."/>
            <person name="Kadouri D."/>
            <person name="Wu M."/>
        </authorList>
    </citation>
    <scope>NUCLEOTIDE SEQUENCE [LARGE SCALE GENOMIC DNA]</scope>
    <source>
        <strain evidence="1 2">ARL-13</strain>
    </source>
</reference>
<sequence length="352" mass="39497">MWPMDSFKKMGRVRRAFAYAGLGWIGFNLSGPLIIAPTGDQTDHLVRTIDARKHTLRDLAGSHLTILFPEQRAAKSYAITQTNPELYERLAEGTVGHYYEFFGFQPPQYLVGPNSMLSVATMRLRGPWIQCTIFTPSDRLTMDTIRGALLPIHAPTKIEYFPGTLAEYRRLFLYHEAVHCRDGLKHGAEAEYKADRQSMRAYLDDGGDPAVVRSLIFMRVLNAMENHIAYPDQDDQNEEAVAIKEYIMGPTLAHDFLDGPALPLERASQAHHEAAHVLRTYAHNNRQDSFDMIMAPLRHAAITAILSNPDARLSPDVRIVLEANRDAYEFFTTPQAAPAKAVKTAPAPRPDA</sequence>